<dbReference type="SUPFAM" id="SSF69065">
    <property type="entry name" value="RNase III domain-like"/>
    <property type="match status" value="1"/>
</dbReference>
<comment type="subunit">
    <text evidence="4">Homodimer.</text>
</comment>
<keyword evidence="1 4" id="KW-0540">Nuclease</keyword>
<accession>A0A154BV51</accession>
<comment type="cofactor">
    <cofactor evidence="4">
        <name>Mg(2+)</name>
        <dbReference type="ChEBI" id="CHEBI:18420"/>
    </cofactor>
</comment>
<proteinExistence type="inferred from homology"/>
<feature type="active site" evidence="4">
    <location>
        <position position="42"/>
    </location>
</feature>
<dbReference type="Pfam" id="PF00636">
    <property type="entry name" value="Ribonuclease_3"/>
    <property type="match status" value="1"/>
</dbReference>
<dbReference type="InterPro" id="IPR036389">
    <property type="entry name" value="RNase_III_sf"/>
</dbReference>
<feature type="domain" description="RNase III" evidence="5">
    <location>
        <begin position="36"/>
        <end position="132"/>
    </location>
</feature>
<dbReference type="EMBL" id="LSGP01000005">
    <property type="protein sequence ID" value="KYZ77903.1"/>
    <property type="molecule type" value="Genomic_DNA"/>
</dbReference>
<dbReference type="RefSeq" id="WP_066237345.1">
    <property type="nucleotide sequence ID" value="NZ_LSGP01000005.1"/>
</dbReference>
<organism evidence="6 7">
    <name type="scientific">Anaerosporomusa subterranea</name>
    <dbReference type="NCBI Taxonomy" id="1794912"/>
    <lineage>
        <taxon>Bacteria</taxon>
        <taxon>Bacillati</taxon>
        <taxon>Bacillota</taxon>
        <taxon>Negativicutes</taxon>
        <taxon>Acetonemataceae</taxon>
        <taxon>Anaerosporomusa</taxon>
    </lineage>
</organism>
<evidence type="ECO:0000256" key="3">
    <source>
        <dbReference type="ARBA" id="ARBA00022801"/>
    </source>
</evidence>
<keyword evidence="3 4" id="KW-0378">Hydrolase</keyword>
<dbReference type="Proteomes" id="UP000076268">
    <property type="component" value="Unassembled WGS sequence"/>
</dbReference>
<evidence type="ECO:0000259" key="5">
    <source>
        <dbReference type="Pfam" id="PF00636"/>
    </source>
</evidence>
<keyword evidence="2 4" id="KW-0255">Endonuclease</keyword>
<evidence type="ECO:0000256" key="1">
    <source>
        <dbReference type="ARBA" id="ARBA00022722"/>
    </source>
</evidence>
<dbReference type="AlphaFoldDB" id="A0A154BV51"/>
<dbReference type="GO" id="GO:0006364">
    <property type="term" value="P:rRNA processing"/>
    <property type="evidence" value="ECO:0007669"/>
    <property type="project" value="UniProtKB-UniRule"/>
</dbReference>
<keyword evidence="4" id="KW-0694">RNA-binding</keyword>
<gene>
    <name evidence="4" type="primary">mrnC</name>
    <name evidence="6" type="ORF">AXX12_16700</name>
</gene>
<keyword evidence="4" id="KW-0460">Magnesium</keyword>
<comment type="caution">
    <text evidence="6">The sequence shown here is derived from an EMBL/GenBank/DDBJ whole genome shotgun (WGS) entry which is preliminary data.</text>
</comment>
<protein>
    <recommendedName>
        <fullName evidence="4">Mini-ribonuclease 3</fullName>
        <shortName evidence="4">Mini-3</shortName>
        <shortName evidence="4">Mini-RNase 3</shortName>
        <ecNumber evidence="4">3.1.26.-</ecNumber>
    </recommendedName>
    <alternativeName>
        <fullName evidence="4">Mini-RNase III</fullName>
        <shortName evidence="4">Mini-III</shortName>
    </alternativeName>
</protein>
<evidence type="ECO:0000313" key="6">
    <source>
        <dbReference type="EMBL" id="KYZ77903.1"/>
    </source>
</evidence>
<dbReference type="OrthoDB" id="46571at2"/>
<comment type="function">
    <text evidence="4">Involved in correct processing of both the 5' and 3' ends of 23S rRNA precursor. Processes 30S rRNA precursor transcript even in absence of ribonuclease 3 (Rnc); Rnc processes 30S rRNA into smaller rRNA precursors.</text>
</comment>
<dbReference type="HAMAP" id="MF_01468">
    <property type="entry name" value="RNase_Mini_III"/>
    <property type="match status" value="1"/>
</dbReference>
<evidence type="ECO:0000256" key="2">
    <source>
        <dbReference type="ARBA" id="ARBA00022759"/>
    </source>
</evidence>
<comment type="similarity">
    <text evidence="4">Belongs to the MrnC RNase family.</text>
</comment>
<keyword evidence="7" id="KW-1185">Reference proteome</keyword>
<reference evidence="6 7" key="1">
    <citation type="submission" date="2016-02" db="EMBL/GenBank/DDBJ databases">
        <title>Anaerosporomusa subterraneum gen. nov., sp. nov., a spore-forming obligate anaerobe isolated from saprolite.</title>
        <authorList>
            <person name="Choi J.K."/>
            <person name="Shah M."/>
            <person name="Yee N."/>
        </authorList>
    </citation>
    <scope>NUCLEOTIDE SEQUENCE [LARGE SCALE GENOMIC DNA]</scope>
    <source>
        <strain evidence="6 7">RU4</strain>
    </source>
</reference>
<dbReference type="GO" id="GO:0004525">
    <property type="term" value="F:ribonuclease III activity"/>
    <property type="evidence" value="ECO:0007669"/>
    <property type="project" value="InterPro"/>
</dbReference>
<dbReference type="EC" id="3.1.26.-" evidence="4"/>
<keyword evidence="4" id="KW-0699">rRNA-binding</keyword>
<keyword evidence="4" id="KW-0963">Cytoplasm</keyword>
<dbReference type="GO" id="GO:0005737">
    <property type="term" value="C:cytoplasm"/>
    <property type="evidence" value="ECO:0007669"/>
    <property type="project" value="UniProtKB-SubCell"/>
</dbReference>
<dbReference type="STRING" id="1794912.AXX12_16700"/>
<dbReference type="InterPro" id="IPR008226">
    <property type="entry name" value="Mini3_fam"/>
</dbReference>
<sequence>MKFNQFQKLLTGAIERVGEAPASLAPVAPDTLPPLVLAYIGDAWFSLYVRTQLLSYEWRQVRVLHTLDATVISATMQAYALRLLEPILKSEELEIVRRGRNAKSRTPKSASVQDYHSSTGFESLLGYLFLKQEQERLEELAAAAFSVIAQEITAKMQQGGKK</sequence>
<dbReference type="PANTHER" id="PTHR34276">
    <property type="entry name" value="MINI-RIBONUCLEASE 3"/>
    <property type="match status" value="1"/>
</dbReference>
<comment type="subcellular location">
    <subcellularLocation>
        <location evidence="4">Cytoplasm</location>
    </subcellularLocation>
</comment>
<keyword evidence="4" id="KW-0698">rRNA processing</keyword>
<dbReference type="PANTHER" id="PTHR34276:SF1">
    <property type="entry name" value="MINI-RIBONUCLEASE 3"/>
    <property type="match status" value="1"/>
</dbReference>
<evidence type="ECO:0000256" key="4">
    <source>
        <dbReference type="HAMAP-Rule" id="MF_01468"/>
    </source>
</evidence>
<keyword evidence="4" id="KW-0690">Ribosome biogenesis</keyword>
<name>A0A154BV51_ANASB</name>
<dbReference type="InterPro" id="IPR000999">
    <property type="entry name" value="RNase_III_dom"/>
</dbReference>
<dbReference type="Gene3D" id="1.10.1520.10">
    <property type="entry name" value="Ribonuclease III domain"/>
    <property type="match status" value="1"/>
</dbReference>
<evidence type="ECO:0000313" key="7">
    <source>
        <dbReference type="Proteomes" id="UP000076268"/>
    </source>
</evidence>
<dbReference type="GO" id="GO:0019843">
    <property type="term" value="F:rRNA binding"/>
    <property type="evidence" value="ECO:0007669"/>
    <property type="project" value="UniProtKB-UniRule"/>
</dbReference>